<dbReference type="GO" id="GO:0004458">
    <property type="term" value="F:D-lactate dehydrogenase (cytochrome) activity"/>
    <property type="evidence" value="ECO:0007669"/>
    <property type="project" value="TreeGrafter"/>
</dbReference>
<proteinExistence type="predicted"/>
<keyword evidence="3" id="KW-1185">Reference proteome</keyword>
<evidence type="ECO:0000313" key="3">
    <source>
        <dbReference type="Proteomes" id="UP000482960"/>
    </source>
</evidence>
<organism evidence="2 3">
    <name type="scientific">Phytohabitans rumicis</name>
    <dbReference type="NCBI Taxonomy" id="1076125"/>
    <lineage>
        <taxon>Bacteria</taxon>
        <taxon>Bacillati</taxon>
        <taxon>Actinomycetota</taxon>
        <taxon>Actinomycetes</taxon>
        <taxon>Micromonosporales</taxon>
        <taxon>Micromonosporaceae</taxon>
    </lineage>
</organism>
<gene>
    <name evidence="2" type="ORF">Prum_008360</name>
</gene>
<dbReference type="Gene3D" id="3.30.465.10">
    <property type="match status" value="1"/>
</dbReference>
<reference evidence="2 3" key="1">
    <citation type="submission" date="2020-03" db="EMBL/GenBank/DDBJ databases">
        <title>Whole genome shotgun sequence of Phytohabitans rumicis NBRC 108638.</title>
        <authorList>
            <person name="Komaki H."/>
            <person name="Tamura T."/>
        </authorList>
    </citation>
    <scope>NUCLEOTIDE SEQUENCE [LARGE SCALE GENOMIC DNA]</scope>
    <source>
        <strain evidence="2 3">NBRC 108638</strain>
    </source>
</reference>
<evidence type="ECO:0000313" key="2">
    <source>
        <dbReference type="EMBL" id="GFJ87194.1"/>
    </source>
</evidence>
<dbReference type="AlphaFoldDB" id="A0A6V8KTQ1"/>
<dbReference type="Pfam" id="PF01565">
    <property type="entry name" value="FAD_binding_4"/>
    <property type="match status" value="1"/>
</dbReference>
<dbReference type="PROSITE" id="PS51387">
    <property type="entry name" value="FAD_PCMH"/>
    <property type="match status" value="1"/>
</dbReference>
<protein>
    <submittedName>
        <fullName evidence="2">Dehydrogenase</fullName>
    </submittedName>
</protein>
<sequence length="449" mass="47092">MARSALPTDRRPIEPAVLDTLAADLTSAFGAAAVWRDETTRLTASTDWAHMSPVLSPLLPAGVADIVVRPPDADGIALAVAIAHRHRVPVTPRGQGTGNYGQGIPLYGGLVLDTSRADRILSVADGAITAEAGATFVAMEKAARATGQELAIMPSTVGSTIGGFIAGGAGGTGSLANGAIWDGYLLQLMVAACADEPRLLPVPYPENTAMAHAFGTSGVIAVATVALRPAQPWTAVFAAFGRLDDAVGAGEELFVLAPTPRLLSLDEPGVVATYRPADPAMPAFNFSLRGIVAEPSVPHVEAVVARHGGTVTAVRPKGPALLTSLSFNHVTHRVRKLRPELTHLQCMGDGLTRRRGDVARVAPSSLVHLEGFRTAHGPDWAGMLFCRFEGTDALYDTMARLATVDVAVNDPHTWVLHHNRLDQVRRAAAVFDPDGLLNPGKLPRPDPAS</sequence>
<dbReference type="GO" id="GO:0008720">
    <property type="term" value="F:D-lactate dehydrogenase (NAD+) activity"/>
    <property type="evidence" value="ECO:0007669"/>
    <property type="project" value="TreeGrafter"/>
</dbReference>
<dbReference type="PANTHER" id="PTHR11748:SF119">
    <property type="entry name" value="D-2-HYDROXYGLUTARATE DEHYDROGENASE"/>
    <property type="match status" value="1"/>
</dbReference>
<evidence type="ECO:0000259" key="1">
    <source>
        <dbReference type="PROSITE" id="PS51387"/>
    </source>
</evidence>
<dbReference type="InterPro" id="IPR006094">
    <property type="entry name" value="Oxid_FAD_bind_N"/>
</dbReference>
<dbReference type="SUPFAM" id="SSF56176">
    <property type="entry name" value="FAD-binding/transporter-associated domain-like"/>
    <property type="match status" value="1"/>
</dbReference>
<dbReference type="GO" id="GO:1903457">
    <property type="term" value="P:lactate catabolic process"/>
    <property type="evidence" value="ECO:0007669"/>
    <property type="project" value="TreeGrafter"/>
</dbReference>
<dbReference type="InterPro" id="IPR016169">
    <property type="entry name" value="FAD-bd_PCMH_sub2"/>
</dbReference>
<dbReference type="GO" id="GO:0071949">
    <property type="term" value="F:FAD binding"/>
    <property type="evidence" value="ECO:0007669"/>
    <property type="project" value="InterPro"/>
</dbReference>
<dbReference type="Proteomes" id="UP000482960">
    <property type="component" value="Unassembled WGS sequence"/>
</dbReference>
<dbReference type="PANTHER" id="PTHR11748">
    <property type="entry name" value="D-LACTATE DEHYDROGENASE"/>
    <property type="match status" value="1"/>
</dbReference>
<dbReference type="InterPro" id="IPR016166">
    <property type="entry name" value="FAD-bd_PCMH"/>
</dbReference>
<comment type="caution">
    <text evidence="2">The sequence shown here is derived from an EMBL/GenBank/DDBJ whole genome shotgun (WGS) entry which is preliminary data.</text>
</comment>
<dbReference type="RefSeq" id="WP_173074054.1">
    <property type="nucleotide sequence ID" value="NZ_BAABJB010000016.1"/>
</dbReference>
<name>A0A6V8KTQ1_9ACTN</name>
<feature type="domain" description="FAD-binding PCMH-type" evidence="1">
    <location>
        <begin position="60"/>
        <end position="230"/>
    </location>
</feature>
<reference evidence="2 3" key="2">
    <citation type="submission" date="2020-03" db="EMBL/GenBank/DDBJ databases">
        <authorList>
            <person name="Ichikawa N."/>
            <person name="Kimura A."/>
            <person name="Kitahashi Y."/>
            <person name="Uohara A."/>
        </authorList>
    </citation>
    <scope>NUCLEOTIDE SEQUENCE [LARGE SCALE GENOMIC DNA]</scope>
    <source>
        <strain evidence="2 3">NBRC 108638</strain>
    </source>
</reference>
<accession>A0A6V8KTQ1</accession>
<dbReference type="EMBL" id="BLPG01000001">
    <property type="protein sequence ID" value="GFJ87194.1"/>
    <property type="molecule type" value="Genomic_DNA"/>
</dbReference>
<dbReference type="InterPro" id="IPR036318">
    <property type="entry name" value="FAD-bd_PCMH-like_sf"/>
</dbReference>